<reference evidence="8" key="3">
    <citation type="submission" date="2023-01" db="EMBL/GenBank/DDBJ databases">
        <authorList>
            <person name="Sun Q."/>
            <person name="Evtushenko L."/>
        </authorList>
    </citation>
    <scope>NUCLEOTIDE SEQUENCE</scope>
    <source>
        <strain evidence="8">VKM B-1606</strain>
    </source>
</reference>
<name>A0A9W6MR35_9HYPH</name>
<evidence type="ECO:0000256" key="3">
    <source>
        <dbReference type="ARBA" id="ARBA00022695"/>
    </source>
</evidence>
<dbReference type="RefSeq" id="WP_210341394.1">
    <property type="nucleotide sequence ID" value="NZ_BSFF01000001.1"/>
</dbReference>
<gene>
    <name evidence="8" type="primary">holA</name>
    <name evidence="8" type="ORF">GCM10008170_09160</name>
    <name evidence="9" type="ORF">JOD31_002057</name>
</gene>
<evidence type="ECO:0000256" key="2">
    <source>
        <dbReference type="ARBA" id="ARBA00022679"/>
    </source>
</evidence>
<keyword evidence="10" id="KW-1185">Reference proteome</keyword>
<dbReference type="Proteomes" id="UP001143400">
    <property type="component" value="Unassembled WGS sequence"/>
</dbReference>
<dbReference type="Proteomes" id="UP000758856">
    <property type="component" value="Unassembled WGS sequence"/>
</dbReference>
<dbReference type="GO" id="GO:0009360">
    <property type="term" value="C:DNA polymerase III complex"/>
    <property type="evidence" value="ECO:0007669"/>
    <property type="project" value="TreeGrafter"/>
</dbReference>
<sequence length="343" mass="35611">MVAIKASGVDAFLAKPHADVFAVLIYGPDAGLVAERAERLAAKVLEGSDDPFGLVRLDGDELASDPGRLADEARTIALFGGQRAIRVKVGGRAIVTAVEALLGGPIPESLTVIEAGDLKKNAPLRTLCEKSPRAAALPCYPDEAGARDRLIDEETRLSGLSITPDARALLSASLGPDRLAARGEVQKLCLYAHGRGRIDVDDVTAVIADAGDVGMDVAVDAAFAGKAGEAASALRSLRSSGTPASVVVGAALRHAITLHRLRGDVDSGRSARAVMEANGFLFHFRRKDSVERALGAWSGPRLTEIVAKLAEAVATGRKAAGVGEAVAERALLAIAIEAARRAR</sequence>
<evidence type="ECO:0000256" key="7">
    <source>
        <dbReference type="ARBA" id="ARBA00049244"/>
    </source>
</evidence>
<reference evidence="8" key="1">
    <citation type="journal article" date="2014" name="Int. J. Syst. Evol. Microbiol.">
        <title>Complete genome sequence of Corynebacterium casei LMG S-19264T (=DSM 44701T), isolated from a smear-ripened cheese.</title>
        <authorList>
            <consortium name="US DOE Joint Genome Institute (JGI-PGF)"/>
            <person name="Walter F."/>
            <person name="Albersmeier A."/>
            <person name="Kalinowski J."/>
            <person name="Ruckert C."/>
        </authorList>
    </citation>
    <scope>NUCLEOTIDE SEQUENCE</scope>
    <source>
        <strain evidence="8">VKM B-1606</strain>
    </source>
</reference>
<dbReference type="InterPro" id="IPR008921">
    <property type="entry name" value="DNA_pol3_clamp-load_cplx_C"/>
</dbReference>
<keyword evidence="5" id="KW-0239">DNA-directed DNA polymerase</keyword>
<comment type="caution">
    <text evidence="8">The sequence shown here is derived from an EMBL/GenBank/DDBJ whole genome shotgun (WGS) entry which is preliminary data.</text>
</comment>
<evidence type="ECO:0000313" key="8">
    <source>
        <dbReference type="EMBL" id="GLK54897.1"/>
    </source>
</evidence>
<evidence type="ECO:0000256" key="4">
    <source>
        <dbReference type="ARBA" id="ARBA00022705"/>
    </source>
</evidence>
<comment type="catalytic activity">
    <reaction evidence="7">
        <text>DNA(n) + a 2'-deoxyribonucleoside 5'-triphosphate = DNA(n+1) + diphosphate</text>
        <dbReference type="Rhea" id="RHEA:22508"/>
        <dbReference type="Rhea" id="RHEA-COMP:17339"/>
        <dbReference type="Rhea" id="RHEA-COMP:17340"/>
        <dbReference type="ChEBI" id="CHEBI:33019"/>
        <dbReference type="ChEBI" id="CHEBI:61560"/>
        <dbReference type="ChEBI" id="CHEBI:173112"/>
        <dbReference type="EC" id="2.7.7.7"/>
    </reaction>
</comment>
<dbReference type="Gene3D" id="3.40.50.300">
    <property type="entry name" value="P-loop containing nucleotide triphosphate hydrolases"/>
    <property type="match status" value="1"/>
</dbReference>
<evidence type="ECO:0000313" key="10">
    <source>
        <dbReference type="Proteomes" id="UP000758856"/>
    </source>
</evidence>
<evidence type="ECO:0000313" key="11">
    <source>
        <dbReference type="Proteomes" id="UP001143400"/>
    </source>
</evidence>
<dbReference type="InterPro" id="IPR005790">
    <property type="entry name" value="DNA_polIII_delta"/>
</dbReference>
<dbReference type="SUPFAM" id="SSF52540">
    <property type="entry name" value="P-loop containing nucleoside triphosphate hydrolases"/>
    <property type="match status" value="1"/>
</dbReference>
<dbReference type="EC" id="2.7.7.7" evidence="1"/>
<dbReference type="EMBL" id="BSFF01000001">
    <property type="protein sequence ID" value="GLK54897.1"/>
    <property type="molecule type" value="Genomic_DNA"/>
</dbReference>
<dbReference type="SUPFAM" id="SSF48019">
    <property type="entry name" value="post-AAA+ oligomerization domain-like"/>
    <property type="match status" value="1"/>
</dbReference>
<evidence type="ECO:0000256" key="5">
    <source>
        <dbReference type="ARBA" id="ARBA00022932"/>
    </source>
</evidence>
<accession>A0A9W6MR35</accession>
<dbReference type="GO" id="GO:0003677">
    <property type="term" value="F:DNA binding"/>
    <property type="evidence" value="ECO:0007669"/>
    <property type="project" value="InterPro"/>
</dbReference>
<dbReference type="Gene3D" id="1.10.8.60">
    <property type="match status" value="1"/>
</dbReference>
<comment type="similarity">
    <text evidence="6">Belongs to the DNA polymerase HolA subunit family.</text>
</comment>
<dbReference type="EMBL" id="JAFBCY010000002">
    <property type="protein sequence ID" value="MBM7851832.1"/>
    <property type="molecule type" value="Genomic_DNA"/>
</dbReference>
<evidence type="ECO:0000313" key="9">
    <source>
        <dbReference type="EMBL" id="MBM7851832.1"/>
    </source>
</evidence>
<dbReference type="NCBIfam" id="TIGR01128">
    <property type="entry name" value="holA"/>
    <property type="match status" value="1"/>
</dbReference>
<keyword evidence="4" id="KW-0235">DNA replication</keyword>
<keyword evidence="3 9" id="KW-0548">Nucleotidyltransferase</keyword>
<dbReference type="PANTHER" id="PTHR34388:SF1">
    <property type="entry name" value="DNA POLYMERASE III SUBUNIT DELTA"/>
    <property type="match status" value="1"/>
</dbReference>
<reference evidence="9 10" key="2">
    <citation type="submission" date="2021-01" db="EMBL/GenBank/DDBJ databases">
        <title>Genomic Encyclopedia of Type Strains, Phase IV (KMG-IV): sequencing the most valuable type-strain genomes for metagenomic binning, comparative biology and taxonomic classification.</title>
        <authorList>
            <person name="Goeker M."/>
        </authorList>
    </citation>
    <scope>NUCLEOTIDE SEQUENCE [LARGE SCALE GENOMIC DNA]</scope>
    <source>
        <strain evidence="9 10">DSM 6130</strain>
    </source>
</reference>
<dbReference type="InterPro" id="IPR027417">
    <property type="entry name" value="P-loop_NTPase"/>
</dbReference>
<evidence type="ECO:0000256" key="6">
    <source>
        <dbReference type="ARBA" id="ARBA00034754"/>
    </source>
</evidence>
<dbReference type="Gene3D" id="1.20.272.10">
    <property type="match status" value="1"/>
</dbReference>
<dbReference type="AlphaFoldDB" id="A0A9W6MR35"/>
<keyword evidence="2 9" id="KW-0808">Transferase</keyword>
<protein>
    <recommendedName>
        <fullName evidence="1">DNA-directed DNA polymerase</fullName>
        <ecNumber evidence="1">2.7.7.7</ecNumber>
    </recommendedName>
</protein>
<organism evidence="8 11">
    <name type="scientific">Methylopila capsulata</name>
    <dbReference type="NCBI Taxonomy" id="61654"/>
    <lineage>
        <taxon>Bacteria</taxon>
        <taxon>Pseudomonadati</taxon>
        <taxon>Pseudomonadota</taxon>
        <taxon>Alphaproteobacteria</taxon>
        <taxon>Hyphomicrobiales</taxon>
        <taxon>Methylopilaceae</taxon>
        <taxon>Methylopila</taxon>
    </lineage>
</organism>
<dbReference type="PANTHER" id="PTHR34388">
    <property type="entry name" value="DNA POLYMERASE III SUBUNIT DELTA"/>
    <property type="match status" value="1"/>
</dbReference>
<dbReference type="GO" id="GO:0006261">
    <property type="term" value="P:DNA-templated DNA replication"/>
    <property type="evidence" value="ECO:0007669"/>
    <property type="project" value="TreeGrafter"/>
</dbReference>
<dbReference type="GO" id="GO:0003887">
    <property type="term" value="F:DNA-directed DNA polymerase activity"/>
    <property type="evidence" value="ECO:0007669"/>
    <property type="project" value="UniProtKB-KW"/>
</dbReference>
<evidence type="ECO:0000256" key="1">
    <source>
        <dbReference type="ARBA" id="ARBA00012417"/>
    </source>
</evidence>
<proteinExistence type="inferred from homology"/>